<keyword evidence="3" id="KW-1185">Reference proteome</keyword>
<feature type="compositionally biased region" description="Basic and acidic residues" evidence="1">
    <location>
        <begin position="17"/>
        <end position="29"/>
    </location>
</feature>
<name>A0AAD9A4M8_9PEZI</name>
<organism evidence="2 3">
    <name type="scientific">Colletotrichum chrysophilum</name>
    <dbReference type="NCBI Taxonomy" id="1836956"/>
    <lineage>
        <taxon>Eukaryota</taxon>
        <taxon>Fungi</taxon>
        <taxon>Dikarya</taxon>
        <taxon>Ascomycota</taxon>
        <taxon>Pezizomycotina</taxon>
        <taxon>Sordariomycetes</taxon>
        <taxon>Hypocreomycetidae</taxon>
        <taxon>Glomerellales</taxon>
        <taxon>Glomerellaceae</taxon>
        <taxon>Colletotrichum</taxon>
        <taxon>Colletotrichum gloeosporioides species complex</taxon>
    </lineage>
</organism>
<evidence type="ECO:0000256" key="1">
    <source>
        <dbReference type="SAM" id="MobiDB-lite"/>
    </source>
</evidence>
<sequence length="116" mass="12803">MQRELTCKIDPCSKEWQAERGDSNDNERMEIDDEEETTRRLERSRGRLILEPPVPLRLVIEQTHLTIYPLKPPGVRSSPGAAAGAACQVAHVNAWRNAATVASPRPALCNNSGSEA</sequence>
<feature type="region of interest" description="Disordered" evidence="1">
    <location>
        <begin position="17"/>
        <end position="41"/>
    </location>
</feature>
<evidence type="ECO:0000313" key="2">
    <source>
        <dbReference type="EMBL" id="KAK1840400.1"/>
    </source>
</evidence>
<dbReference type="AlphaFoldDB" id="A0AAD9A4M8"/>
<dbReference type="EMBL" id="JAQOWY010000565">
    <property type="protein sequence ID" value="KAK1840400.1"/>
    <property type="molecule type" value="Genomic_DNA"/>
</dbReference>
<evidence type="ECO:0000313" key="3">
    <source>
        <dbReference type="Proteomes" id="UP001243330"/>
    </source>
</evidence>
<comment type="caution">
    <text evidence="2">The sequence shown here is derived from an EMBL/GenBank/DDBJ whole genome shotgun (WGS) entry which is preliminary data.</text>
</comment>
<reference evidence="2" key="1">
    <citation type="submission" date="2023-01" db="EMBL/GenBank/DDBJ databases">
        <title>Colletotrichum chrysophilum M932 genome sequence.</title>
        <authorList>
            <person name="Baroncelli R."/>
        </authorList>
    </citation>
    <scope>NUCLEOTIDE SEQUENCE</scope>
    <source>
        <strain evidence="2">M932</strain>
    </source>
</reference>
<protein>
    <submittedName>
        <fullName evidence="2">Uncharacterized protein</fullName>
    </submittedName>
</protein>
<proteinExistence type="predicted"/>
<dbReference type="Proteomes" id="UP001243330">
    <property type="component" value="Unassembled WGS sequence"/>
</dbReference>
<gene>
    <name evidence="2" type="ORF">CCHR01_16967</name>
</gene>
<accession>A0AAD9A4M8</accession>